<reference evidence="3 4" key="1">
    <citation type="submission" date="2022-10" db="EMBL/GenBank/DDBJ databases">
        <title>Paucibacter sp. hw1 Genome sequencing.</title>
        <authorList>
            <person name="Park S."/>
        </authorList>
    </citation>
    <scope>NUCLEOTIDE SEQUENCE [LARGE SCALE GENOMIC DNA]</scope>
    <source>
        <strain evidence="4">hw1</strain>
    </source>
</reference>
<evidence type="ECO:0000313" key="4">
    <source>
        <dbReference type="Proteomes" id="UP001221189"/>
    </source>
</evidence>
<dbReference type="RefSeq" id="WP_273600786.1">
    <property type="nucleotide sequence ID" value="NZ_JAQQXT010000007.1"/>
</dbReference>
<keyword evidence="1" id="KW-0812">Transmembrane</keyword>
<sequence>MNTSLFQAAGLARIRQACVVVCCSLAATWALAGPGAHGPNGEHLDQAPAAGATLAAGPRVEAQTDLFELVARLGAAELTLMIDRFASNEPVLKAEVEVESGALKAKAKFQADSGAYVLSDPALLKLLATPGEHPLLITIVAGAETDLLDGVLSTSAADAAGLDHDAEFGHGESRFPAWARWLSGGVLLLALVGWVRVRKARKLGMNSGAQA</sequence>
<gene>
    <name evidence="3" type="ORF">PRZ03_13555</name>
</gene>
<evidence type="ECO:0000256" key="2">
    <source>
        <dbReference type="SAM" id="SignalP"/>
    </source>
</evidence>
<name>A0ABT5KGL5_9BURK</name>
<proteinExistence type="predicted"/>
<keyword evidence="1" id="KW-0472">Membrane</keyword>
<comment type="caution">
    <text evidence="3">The sequence shown here is derived from an EMBL/GenBank/DDBJ whole genome shotgun (WGS) entry which is preliminary data.</text>
</comment>
<feature type="signal peptide" evidence="2">
    <location>
        <begin position="1"/>
        <end position="32"/>
    </location>
</feature>
<dbReference type="EMBL" id="JAQQXT010000007">
    <property type="protein sequence ID" value="MDC8772604.1"/>
    <property type="molecule type" value="Genomic_DNA"/>
</dbReference>
<keyword evidence="1" id="KW-1133">Transmembrane helix</keyword>
<protein>
    <submittedName>
        <fullName evidence="3">Uncharacterized protein</fullName>
    </submittedName>
</protein>
<organism evidence="3 4">
    <name type="scientific">Roseateles albus</name>
    <dbReference type="NCBI Taxonomy" id="2987525"/>
    <lineage>
        <taxon>Bacteria</taxon>
        <taxon>Pseudomonadati</taxon>
        <taxon>Pseudomonadota</taxon>
        <taxon>Betaproteobacteria</taxon>
        <taxon>Burkholderiales</taxon>
        <taxon>Sphaerotilaceae</taxon>
        <taxon>Roseateles</taxon>
    </lineage>
</organism>
<feature type="transmembrane region" description="Helical" evidence="1">
    <location>
        <begin position="178"/>
        <end position="197"/>
    </location>
</feature>
<keyword evidence="2" id="KW-0732">Signal</keyword>
<feature type="chain" id="PRO_5046271843" evidence="2">
    <location>
        <begin position="33"/>
        <end position="211"/>
    </location>
</feature>
<evidence type="ECO:0000313" key="3">
    <source>
        <dbReference type="EMBL" id="MDC8772604.1"/>
    </source>
</evidence>
<evidence type="ECO:0000256" key="1">
    <source>
        <dbReference type="SAM" id="Phobius"/>
    </source>
</evidence>
<dbReference type="Proteomes" id="UP001221189">
    <property type="component" value="Unassembled WGS sequence"/>
</dbReference>
<keyword evidence="4" id="KW-1185">Reference proteome</keyword>
<accession>A0ABT5KGL5</accession>